<accession>A0ACA9SGS3</accession>
<proteinExistence type="predicted"/>
<keyword evidence="2" id="KW-1185">Reference proteome</keyword>
<dbReference type="Proteomes" id="UP000789920">
    <property type="component" value="Unassembled WGS sequence"/>
</dbReference>
<sequence length="44" mass="4788">MSDLVAKIENFLTQGTLETICGASVVYLAMDGDALYDYSDLEVL</sequence>
<comment type="caution">
    <text evidence="1">The sequence shown here is derived from an EMBL/GenBank/DDBJ whole genome shotgun (WGS) entry which is preliminary data.</text>
</comment>
<protein>
    <submittedName>
        <fullName evidence="1">800_t:CDS:1</fullName>
    </submittedName>
</protein>
<feature type="non-terminal residue" evidence="1">
    <location>
        <position position="44"/>
    </location>
</feature>
<organism evidence="1 2">
    <name type="scientific">Racocetra persica</name>
    <dbReference type="NCBI Taxonomy" id="160502"/>
    <lineage>
        <taxon>Eukaryota</taxon>
        <taxon>Fungi</taxon>
        <taxon>Fungi incertae sedis</taxon>
        <taxon>Mucoromycota</taxon>
        <taxon>Glomeromycotina</taxon>
        <taxon>Glomeromycetes</taxon>
        <taxon>Diversisporales</taxon>
        <taxon>Gigasporaceae</taxon>
        <taxon>Racocetra</taxon>
    </lineage>
</organism>
<evidence type="ECO:0000313" key="2">
    <source>
        <dbReference type="Proteomes" id="UP000789920"/>
    </source>
</evidence>
<evidence type="ECO:0000313" key="1">
    <source>
        <dbReference type="EMBL" id="CAG8837730.1"/>
    </source>
</evidence>
<name>A0ACA9SGS3_9GLOM</name>
<reference evidence="1" key="1">
    <citation type="submission" date="2021-06" db="EMBL/GenBank/DDBJ databases">
        <authorList>
            <person name="Kallberg Y."/>
            <person name="Tangrot J."/>
            <person name="Rosling A."/>
        </authorList>
    </citation>
    <scope>NUCLEOTIDE SEQUENCE</scope>
    <source>
        <strain evidence="1">MA461A</strain>
    </source>
</reference>
<gene>
    <name evidence="1" type="ORF">RPERSI_LOCUS30413</name>
</gene>
<dbReference type="EMBL" id="CAJVQC010118493">
    <property type="protein sequence ID" value="CAG8837730.1"/>
    <property type="molecule type" value="Genomic_DNA"/>
</dbReference>